<comment type="similarity">
    <text evidence="1">Belongs to the glycosyl hydrolase 43 family.</text>
</comment>
<dbReference type="SUPFAM" id="SSF75005">
    <property type="entry name" value="Arabinanase/levansucrase/invertase"/>
    <property type="match status" value="1"/>
</dbReference>
<dbReference type="InterPro" id="IPR024361">
    <property type="entry name" value="BACON"/>
</dbReference>
<dbReference type="AlphaFoldDB" id="A0A5J4SFH8"/>
<dbReference type="CDD" id="cd18820">
    <property type="entry name" value="GH43_LbAraf43-like"/>
    <property type="match status" value="1"/>
</dbReference>
<dbReference type="InterPro" id="IPR023296">
    <property type="entry name" value="Glyco_hydro_beta-prop_sf"/>
</dbReference>
<feature type="domain" description="BACON" evidence="5">
    <location>
        <begin position="49"/>
        <end position="123"/>
    </location>
</feature>
<comment type="caution">
    <text evidence="6">The sequence shown here is derived from an EMBL/GenBank/DDBJ whole genome shotgun (WGS) entry which is preliminary data.</text>
</comment>
<dbReference type="Pfam" id="PF04616">
    <property type="entry name" value="Glyco_hydro_43"/>
    <property type="match status" value="1"/>
</dbReference>
<dbReference type="InterPro" id="IPR006710">
    <property type="entry name" value="Glyco_hydro_43"/>
</dbReference>
<gene>
    <name evidence="6" type="ORF">EZS27_007618</name>
</gene>
<dbReference type="EMBL" id="SNRY01000200">
    <property type="protein sequence ID" value="KAA6344787.1"/>
    <property type="molecule type" value="Genomic_DNA"/>
</dbReference>
<dbReference type="CDD" id="cd14948">
    <property type="entry name" value="BACON"/>
    <property type="match status" value="1"/>
</dbReference>
<sequence length="465" mass="51854">MNKIFRRCLFSILVMGMVACNEDGGMADNGLHERDATSSYLWVGPNATNVRNVAGELDVVVSTNRVWTVVSQVEWISLSKVQGTGDAILKLEYGENPENDKREGTVTFSIEGVEPIVMTVVQTDTYFTNPLGDIPDPWITKYQNAYYLCKAQGDNQVNISSSTKLTLLSGTTTVWRAPSDAGAVKPWNVSHLWAPELHYIEGSWYIYYTAGRPHAELNRYNQRSGVLRSKTTDPFGQWEDMGMLYTGDSYSEGIVPTVENTYSGIDLTTVMIDGQRYAVWSGTPTEADADQAIYIARMSNPYTISSNRVRITTADQPWELFTRGIQEGPAILKRGSKTFIVYSCNGSWTKYYRLGYIVLENPSLDPMVVGNWKKSANQVFYRCDDTLPGVTGVDGVNGVGHCSFTTSPDGTEDWIVYHVKKRNDATYESGRSTFVQRFTWNADDTPNFGYPVGWGELVPVPSGQK</sequence>
<keyword evidence="2" id="KW-0732">Signal</keyword>
<dbReference type="EC" id="3.2.1.55" evidence="6"/>
<dbReference type="InterPro" id="IPR013783">
    <property type="entry name" value="Ig-like_fold"/>
</dbReference>
<dbReference type="Pfam" id="PF19190">
    <property type="entry name" value="BACON_2"/>
    <property type="match status" value="1"/>
</dbReference>
<evidence type="ECO:0000256" key="2">
    <source>
        <dbReference type="ARBA" id="ARBA00022729"/>
    </source>
</evidence>
<dbReference type="Gene3D" id="2.115.10.20">
    <property type="entry name" value="Glycosyl hydrolase domain, family 43"/>
    <property type="match status" value="1"/>
</dbReference>
<organism evidence="6">
    <name type="scientific">termite gut metagenome</name>
    <dbReference type="NCBI Taxonomy" id="433724"/>
    <lineage>
        <taxon>unclassified sequences</taxon>
        <taxon>metagenomes</taxon>
        <taxon>organismal metagenomes</taxon>
    </lineage>
</organism>
<keyword evidence="4 6" id="KW-0326">Glycosidase</keyword>
<dbReference type="GO" id="GO:0046556">
    <property type="term" value="F:alpha-L-arabinofuranosidase activity"/>
    <property type="evidence" value="ECO:0007669"/>
    <property type="project" value="UniProtKB-EC"/>
</dbReference>
<reference evidence="6" key="1">
    <citation type="submission" date="2019-03" db="EMBL/GenBank/DDBJ databases">
        <title>Single cell metagenomics reveals metabolic interactions within the superorganism composed of flagellate Streblomastix strix and complex community of Bacteroidetes bacteria on its surface.</title>
        <authorList>
            <person name="Treitli S.C."/>
            <person name="Kolisko M."/>
            <person name="Husnik F."/>
            <person name="Keeling P."/>
            <person name="Hampl V."/>
        </authorList>
    </citation>
    <scope>NUCLEOTIDE SEQUENCE</scope>
    <source>
        <strain evidence="6">STM</strain>
    </source>
</reference>
<evidence type="ECO:0000256" key="1">
    <source>
        <dbReference type="ARBA" id="ARBA00009865"/>
    </source>
</evidence>
<dbReference type="PANTHER" id="PTHR43817:SF1">
    <property type="entry name" value="HYDROLASE, FAMILY 43, PUTATIVE (AFU_ORTHOLOGUE AFUA_3G01660)-RELATED"/>
    <property type="match status" value="1"/>
</dbReference>
<evidence type="ECO:0000256" key="4">
    <source>
        <dbReference type="ARBA" id="ARBA00023295"/>
    </source>
</evidence>
<dbReference type="PROSITE" id="PS51257">
    <property type="entry name" value="PROKAR_LIPOPROTEIN"/>
    <property type="match status" value="1"/>
</dbReference>
<evidence type="ECO:0000256" key="3">
    <source>
        <dbReference type="ARBA" id="ARBA00022801"/>
    </source>
</evidence>
<dbReference type="Gene3D" id="2.60.40.10">
    <property type="entry name" value="Immunoglobulins"/>
    <property type="match status" value="1"/>
</dbReference>
<evidence type="ECO:0000313" key="6">
    <source>
        <dbReference type="EMBL" id="KAA6344787.1"/>
    </source>
</evidence>
<keyword evidence="3 6" id="KW-0378">Hydrolase</keyword>
<proteinExistence type="inferred from homology"/>
<dbReference type="PANTHER" id="PTHR43817">
    <property type="entry name" value="GLYCOSYL HYDROLASE"/>
    <property type="match status" value="1"/>
</dbReference>
<evidence type="ECO:0000259" key="5">
    <source>
        <dbReference type="Pfam" id="PF19190"/>
    </source>
</evidence>
<protein>
    <submittedName>
        <fullName evidence="6">Extracellular exo-alpha-(1-&gt;5)-L-arabinofuranosidase</fullName>
        <ecNumber evidence="6">3.2.1.55</ecNumber>
    </submittedName>
</protein>
<dbReference type="GO" id="GO:0005975">
    <property type="term" value="P:carbohydrate metabolic process"/>
    <property type="evidence" value="ECO:0007669"/>
    <property type="project" value="InterPro"/>
</dbReference>
<name>A0A5J4SFH8_9ZZZZ</name>
<accession>A0A5J4SFH8</accession>